<sequence>MIKIRFDLVPKNLMAGPTNGSNYQKGMGIPKSGVYKIFARPTQCITASFYLGFFKKERLVSCAFDLSALSREHIREFERAVKRAKYPY</sequence>
<dbReference type="GeneID" id="300174952"/>
<dbReference type="RefSeq" id="YP_013604988.1">
    <property type="nucleotide sequence ID" value="NC_133255.1"/>
</dbReference>
<dbReference type="Proteomes" id="UP000336257">
    <property type="component" value="Segment"/>
</dbReference>
<evidence type="ECO:0000313" key="2">
    <source>
        <dbReference type="Proteomes" id="UP000336257"/>
    </source>
</evidence>
<protein>
    <submittedName>
        <fullName evidence="1">Uncharacterized protein</fullName>
    </submittedName>
</protein>
<accession>A0A5P1M7A5</accession>
<evidence type="ECO:0000313" key="1">
    <source>
        <dbReference type="EMBL" id="QDK00003.1"/>
    </source>
</evidence>
<name>A0A5P1M7A5_9CAUD</name>
<proteinExistence type="predicted"/>
<dbReference type="EMBL" id="MK907267">
    <property type="protein sequence ID" value="QDK00003.1"/>
    <property type="molecule type" value="Genomic_DNA"/>
</dbReference>
<reference evidence="1 2" key="1">
    <citation type="journal article" date="2019" name="Front. Microbiol.">
        <title>Natural Occurrence of Escherichia coli-Infecting Bacteriophages in Clinical Samples.</title>
        <authorList>
            <person name="Pacifico C."/>
            <person name="Hilbert M."/>
            <person name="Sofka D."/>
            <person name="Dinhopl N."/>
            <person name="Pap I.-J."/>
            <person name="Aspoeck C."/>
            <person name="Carrico J.A."/>
            <person name="Hilbert F."/>
        </authorList>
    </citation>
    <scope>NUCLEOTIDE SEQUENCE [LARGE SCALE GENOMIC DNA]</scope>
</reference>
<organism evidence="1 2">
    <name type="scientific">Escherichia phage vB_EcoS-26175I</name>
    <dbReference type="NCBI Taxonomy" id="2576478"/>
    <lineage>
        <taxon>Viruses</taxon>
        <taxon>Duplodnaviria</taxon>
        <taxon>Heunggongvirae</taxon>
        <taxon>Uroviricota</taxon>
        <taxon>Caudoviricetes</taxon>
        <taxon>Demerecviridae</taxon>
        <taxon>Markadamsvirinae</taxon>
        <taxon>Epseptimavirus</taxon>
        <taxon>Epseptimavirus ev26175I</taxon>
    </lineage>
</organism>
<keyword evidence="2" id="KW-1185">Reference proteome</keyword>
<gene>
    <name evidence="1" type="ORF">HEDJPLGI_00083</name>
</gene>